<feature type="region of interest" description="Disordered" evidence="1">
    <location>
        <begin position="435"/>
        <end position="501"/>
    </location>
</feature>
<evidence type="ECO:0000313" key="3">
    <source>
        <dbReference type="EMBL" id="URD94464.1"/>
    </source>
</evidence>
<name>A0A9E7FEH4_9LILI</name>
<evidence type="ECO:0000259" key="2">
    <source>
        <dbReference type="PROSITE" id="PS51369"/>
    </source>
</evidence>
<feature type="domain" description="TCP" evidence="2">
    <location>
        <begin position="200"/>
        <end position="258"/>
    </location>
</feature>
<feature type="compositionally biased region" description="Low complexity" evidence="1">
    <location>
        <begin position="407"/>
        <end position="419"/>
    </location>
</feature>
<accession>A0A9E7FEH4</accession>
<evidence type="ECO:0000313" key="4">
    <source>
        <dbReference type="Proteomes" id="UP001055439"/>
    </source>
</evidence>
<dbReference type="Pfam" id="PF03634">
    <property type="entry name" value="TCP"/>
    <property type="match status" value="1"/>
</dbReference>
<sequence>MASAGKALSQSFKRFFKMPWEITGPCSSPEYRSSLPEATEYRRFCPATAPAKVCVPTTEPETVFDIKYYTRDRRRDRPPVRRTLLRKADVERIMAAKTFGPDDFPTVYLTEQVEEDENARGGGYQEYNTFLLPQPVVELERFRTRSDGEGHEIMINRSREKEKASRQEGATSDGKFPVSSRTWLGLRNPRIVRVSRAFGGKDRHSKVTTIRGLRDRRVRLSVPTAIQLYDLQDKLGVDQPSKAVDWLLAAAQHEIDKLPPLPFPPASFTQLGRSFPVSTAFSYRHPIAAQGLALTLHDRDVKCADGTGDCPLALFSSAAAAAAAASDGVLGNKAAELAKFPGFSLCSSVRTDGTTRQAIGDGENDDSVPSYRAQVSEPCDNSLIPHASSHYHHLNPANSNAYEQQFGGNSSSPPSVPGSQLVFYASGGTPSTFPPYMSPLNGSSSRQSIHIPSAASQDLRSSAETFPRSGSHVSARPSQPRSSSGIHRPFDHRENWLTDKS</sequence>
<protein>
    <submittedName>
        <fullName evidence="3">TCP family transcription factor</fullName>
    </submittedName>
</protein>
<proteinExistence type="predicted"/>
<evidence type="ECO:0000256" key="1">
    <source>
        <dbReference type="SAM" id="MobiDB-lite"/>
    </source>
</evidence>
<dbReference type="AlphaFoldDB" id="A0A9E7FEH4"/>
<keyword evidence="4" id="KW-1185">Reference proteome</keyword>
<feature type="region of interest" description="Disordered" evidence="1">
    <location>
        <begin position="382"/>
        <end position="423"/>
    </location>
</feature>
<feature type="compositionally biased region" description="Polar residues" evidence="1">
    <location>
        <begin position="440"/>
        <end position="464"/>
    </location>
</feature>
<feature type="compositionally biased region" description="Basic and acidic residues" evidence="1">
    <location>
        <begin position="155"/>
        <end position="166"/>
    </location>
</feature>
<organism evidence="3 4">
    <name type="scientific">Musa troglodytarum</name>
    <name type="common">fe'i banana</name>
    <dbReference type="NCBI Taxonomy" id="320322"/>
    <lineage>
        <taxon>Eukaryota</taxon>
        <taxon>Viridiplantae</taxon>
        <taxon>Streptophyta</taxon>
        <taxon>Embryophyta</taxon>
        <taxon>Tracheophyta</taxon>
        <taxon>Spermatophyta</taxon>
        <taxon>Magnoliopsida</taxon>
        <taxon>Liliopsida</taxon>
        <taxon>Zingiberales</taxon>
        <taxon>Musaceae</taxon>
        <taxon>Musa</taxon>
    </lineage>
</organism>
<feature type="compositionally biased region" description="Polar residues" evidence="1">
    <location>
        <begin position="476"/>
        <end position="485"/>
    </location>
</feature>
<feature type="compositionally biased region" description="Basic and acidic residues" evidence="1">
    <location>
        <begin position="488"/>
        <end position="501"/>
    </location>
</feature>
<dbReference type="OrthoDB" id="1927134at2759"/>
<dbReference type="PANTHER" id="PTHR36391:SF1">
    <property type="entry name" value="FURRY"/>
    <property type="match status" value="1"/>
</dbReference>
<dbReference type="InterPro" id="IPR017887">
    <property type="entry name" value="TF_TCP_subgr"/>
</dbReference>
<dbReference type="EMBL" id="CP097506">
    <property type="protein sequence ID" value="URD94464.1"/>
    <property type="molecule type" value="Genomic_DNA"/>
</dbReference>
<dbReference type="PROSITE" id="PS51369">
    <property type="entry name" value="TCP"/>
    <property type="match status" value="1"/>
</dbReference>
<feature type="region of interest" description="Disordered" evidence="1">
    <location>
        <begin position="155"/>
        <end position="176"/>
    </location>
</feature>
<reference evidence="3" key="1">
    <citation type="submission" date="2022-05" db="EMBL/GenBank/DDBJ databases">
        <title>The Musa troglodytarum L. genome provides insights into the mechanism of non-climacteric behaviour and enrichment of carotenoids.</title>
        <authorList>
            <person name="Wang J."/>
        </authorList>
    </citation>
    <scope>NUCLEOTIDE SEQUENCE</scope>
    <source>
        <tissue evidence="3">Leaf</tissue>
    </source>
</reference>
<gene>
    <name evidence="3" type="ORF">MUK42_30469</name>
</gene>
<dbReference type="Proteomes" id="UP001055439">
    <property type="component" value="Chromosome 4"/>
</dbReference>
<dbReference type="PANTHER" id="PTHR36391">
    <property type="entry name" value="FURRY"/>
    <property type="match status" value="1"/>
</dbReference>